<comment type="caution">
    <text evidence="1">The sequence shown here is derived from an EMBL/GenBank/DDBJ whole genome shotgun (WGS) entry which is preliminary data.</text>
</comment>
<dbReference type="PANTHER" id="PTHR32046">
    <property type="entry name" value="G DOMAIN-CONTAINING PROTEIN"/>
    <property type="match status" value="1"/>
</dbReference>
<proteinExistence type="predicted"/>
<accession>A0A8S2S796</accession>
<dbReference type="AlphaFoldDB" id="A0A8S2S796"/>
<protein>
    <submittedName>
        <fullName evidence="1">Uncharacterized protein</fullName>
    </submittedName>
</protein>
<organism evidence="1 2">
    <name type="scientific">Rotaria magnacalcarata</name>
    <dbReference type="NCBI Taxonomy" id="392030"/>
    <lineage>
        <taxon>Eukaryota</taxon>
        <taxon>Metazoa</taxon>
        <taxon>Spiralia</taxon>
        <taxon>Gnathifera</taxon>
        <taxon>Rotifera</taxon>
        <taxon>Eurotatoria</taxon>
        <taxon>Bdelloidea</taxon>
        <taxon>Philodinida</taxon>
        <taxon>Philodinidae</taxon>
        <taxon>Rotaria</taxon>
    </lineage>
</organism>
<sequence length="118" mass="13497">VFTVADSETYQSIQVTVGTPNKNENSENNGQSSTQLCRSYLFPIGDRLIRLIDGPGVGDTRGMDHEARNFEHILSYISHYEHLNGICILFKPAETRLTIFFRYCIKELLRHLHVNAKD</sequence>
<name>A0A8S2S796_9BILA</name>
<dbReference type="Proteomes" id="UP000681720">
    <property type="component" value="Unassembled WGS sequence"/>
</dbReference>
<dbReference type="SUPFAM" id="SSF52540">
    <property type="entry name" value="P-loop containing nucleoside triphosphate hydrolases"/>
    <property type="match status" value="1"/>
</dbReference>
<reference evidence="1" key="1">
    <citation type="submission" date="2021-02" db="EMBL/GenBank/DDBJ databases">
        <authorList>
            <person name="Nowell W R."/>
        </authorList>
    </citation>
    <scope>NUCLEOTIDE SEQUENCE</scope>
</reference>
<dbReference type="Gene3D" id="3.40.50.300">
    <property type="entry name" value="P-loop containing nucleotide triphosphate hydrolases"/>
    <property type="match status" value="1"/>
</dbReference>
<evidence type="ECO:0000313" key="2">
    <source>
        <dbReference type="Proteomes" id="UP000681720"/>
    </source>
</evidence>
<dbReference type="PANTHER" id="PTHR32046:SF11">
    <property type="entry name" value="IMMUNE-ASSOCIATED NUCLEOTIDE-BINDING PROTEIN 10-LIKE"/>
    <property type="match status" value="1"/>
</dbReference>
<dbReference type="EMBL" id="CAJOBJ010020555">
    <property type="protein sequence ID" value="CAF4211480.1"/>
    <property type="molecule type" value="Genomic_DNA"/>
</dbReference>
<dbReference type="InterPro" id="IPR027417">
    <property type="entry name" value="P-loop_NTPase"/>
</dbReference>
<evidence type="ECO:0000313" key="1">
    <source>
        <dbReference type="EMBL" id="CAF4211480.1"/>
    </source>
</evidence>
<gene>
    <name evidence="1" type="ORF">GIL414_LOCUS22007</name>
</gene>
<feature type="non-terminal residue" evidence="1">
    <location>
        <position position="1"/>
    </location>
</feature>
<feature type="non-terminal residue" evidence="1">
    <location>
        <position position="118"/>
    </location>
</feature>